<dbReference type="EMBL" id="AP019307">
    <property type="protein sequence ID" value="BBH16384.1"/>
    <property type="molecule type" value="Genomic_DNA"/>
</dbReference>
<dbReference type="Pfam" id="PF01593">
    <property type="entry name" value="Amino_oxidase"/>
    <property type="match status" value="1"/>
</dbReference>
<dbReference type="AlphaFoldDB" id="A0A3G9IYW8"/>
<evidence type="ECO:0000256" key="3">
    <source>
        <dbReference type="PIRSR" id="PIRSR601613-1"/>
    </source>
</evidence>
<name>A0A3G9IYW8_9ACTN</name>
<dbReference type="KEGG" id="nbe:Back2_06710"/>
<feature type="binding site" evidence="3">
    <location>
        <position position="327"/>
    </location>
    <ligand>
        <name>substrate</name>
    </ligand>
</feature>
<comment type="cofactor">
    <cofactor evidence="1">
        <name>FAD</name>
        <dbReference type="ChEBI" id="CHEBI:57692"/>
    </cofactor>
</comment>
<dbReference type="InterPro" id="IPR036188">
    <property type="entry name" value="FAD/NAD-bd_sf"/>
</dbReference>
<organism evidence="5 6">
    <name type="scientific">Nocardioides baekrokdamisoli</name>
    <dbReference type="NCBI Taxonomy" id="1804624"/>
    <lineage>
        <taxon>Bacteria</taxon>
        <taxon>Bacillati</taxon>
        <taxon>Actinomycetota</taxon>
        <taxon>Actinomycetes</taxon>
        <taxon>Propionibacteriales</taxon>
        <taxon>Nocardioidaceae</taxon>
        <taxon>Nocardioides</taxon>
    </lineage>
</organism>
<evidence type="ECO:0000259" key="4">
    <source>
        <dbReference type="Pfam" id="PF01593"/>
    </source>
</evidence>
<dbReference type="Gene3D" id="3.50.50.60">
    <property type="entry name" value="FAD/NAD(P)-binding domain"/>
    <property type="match status" value="1"/>
</dbReference>
<dbReference type="InterPro" id="IPR050281">
    <property type="entry name" value="Flavin_monoamine_oxidase"/>
</dbReference>
<dbReference type="Proteomes" id="UP000271573">
    <property type="component" value="Chromosome"/>
</dbReference>
<dbReference type="InterPro" id="IPR002937">
    <property type="entry name" value="Amino_oxidase"/>
</dbReference>
<dbReference type="GO" id="GO:0016491">
    <property type="term" value="F:oxidoreductase activity"/>
    <property type="evidence" value="ECO:0007669"/>
    <property type="project" value="UniProtKB-KW"/>
</dbReference>
<reference evidence="5 6" key="1">
    <citation type="submission" date="2018-11" db="EMBL/GenBank/DDBJ databases">
        <title>Complete genome sequence of Nocardioides baekrokdamisoli strain KCTC 39748.</title>
        <authorList>
            <person name="Kang S.W."/>
            <person name="Lee K.C."/>
            <person name="Kim K.K."/>
            <person name="Kim J.S."/>
            <person name="Kim D.S."/>
            <person name="Ko S.H."/>
            <person name="Yang S.H."/>
            <person name="Shin Y.K."/>
            <person name="Lee J.S."/>
        </authorList>
    </citation>
    <scope>NUCLEOTIDE SEQUENCE [LARGE SCALE GENOMIC DNA]</scope>
    <source>
        <strain evidence="5 6">KCTC 39748</strain>
    </source>
</reference>
<evidence type="ECO:0000313" key="5">
    <source>
        <dbReference type="EMBL" id="BBH16384.1"/>
    </source>
</evidence>
<evidence type="ECO:0000256" key="2">
    <source>
        <dbReference type="ARBA" id="ARBA00023002"/>
    </source>
</evidence>
<keyword evidence="6" id="KW-1185">Reference proteome</keyword>
<protein>
    <submittedName>
        <fullName evidence="5">Amine oxidase</fullName>
    </submittedName>
</protein>
<evidence type="ECO:0000313" key="6">
    <source>
        <dbReference type="Proteomes" id="UP000271573"/>
    </source>
</evidence>
<evidence type="ECO:0000256" key="1">
    <source>
        <dbReference type="ARBA" id="ARBA00001974"/>
    </source>
</evidence>
<dbReference type="SUPFAM" id="SSF51905">
    <property type="entry name" value="FAD/NAD(P)-binding domain"/>
    <property type="match status" value="1"/>
</dbReference>
<dbReference type="PRINTS" id="PR00757">
    <property type="entry name" value="AMINEOXDASEF"/>
</dbReference>
<feature type="binding site" evidence="3">
    <location>
        <position position="221"/>
    </location>
    <ligand>
        <name>FAD</name>
        <dbReference type="ChEBI" id="CHEBI:57692"/>
    </ligand>
</feature>
<dbReference type="PANTHER" id="PTHR10742:SF410">
    <property type="entry name" value="LYSINE-SPECIFIC HISTONE DEMETHYLASE 2"/>
    <property type="match status" value="1"/>
</dbReference>
<feature type="binding site" evidence="3">
    <location>
        <begin position="39"/>
        <end position="40"/>
    </location>
    <ligand>
        <name>FAD</name>
        <dbReference type="ChEBI" id="CHEBI:57692"/>
    </ligand>
</feature>
<proteinExistence type="predicted"/>
<dbReference type="PANTHER" id="PTHR10742">
    <property type="entry name" value="FLAVIN MONOAMINE OXIDASE"/>
    <property type="match status" value="1"/>
</dbReference>
<dbReference type="SUPFAM" id="SSF54373">
    <property type="entry name" value="FAD-linked reductases, C-terminal domain"/>
    <property type="match status" value="1"/>
</dbReference>
<dbReference type="InterPro" id="IPR001613">
    <property type="entry name" value="Flavin_amine_oxidase"/>
</dbReference>
<keyword evidence="2" id="KW-0560">Oxidoreductase</keyword>
<gene>
    <name evidence="5" type="ORF">Back2_06710</name>
</gene>
<feature type="domain" description="Amine oxidase" evidence="4">
    <location>
        <begin position="19"/>
        <end position="433"/>
    </location>
</feature>
<accession>A0A3G9IYW8</accession>
<sequence length="440" mass="47670">MLPEATLDGIDTIVIGAGIAGLTAARQLQRAGQRVVVLEARDRIGGRLHTLCTDGLATDLGASWIHGIADNPLFDLVESFGLATREFTVGSFQPDGRPIAYFDPNGQRLSNAACAAFVQDVRTVDAQLAIEIAASAPSTSYEDVVERSLARMQWDEDRRERVREFLRHRTEEQYGVWIGDLDAHGLDDDQVDGDEVVFPDGYDAVATALASGLDIRLGTVVTEVAWAAEGVRVTADETLVATRAVVTVPVGVLQSGDLTFVPPLPATASAALVGLRMNAFEKVFLTFPERFWDEGLYAFRRQGESGAWWHSWYDVTSRDGSPTLLTFAAGPAARAIRGWDDARVAGSVMTTLHETHPDAPAPTKVQVTHWQDDPYARGSYAYMTVGSRCEDHDLLATPIGGVLHLAGEATWSEDPATVTAAYRSGHRAAEHILGRTLPFT</sequence>
<dbReference type="Gene3D" id="3.90.660.10">
    <property type="match status" value="1"/>
</dbReference>